<keyword evidence="5" id="KW-0819">tRNA processing</keyword>
<evidence type="ECO:0000256" key="7">
    <source>
        <dbReference type="ARBA" id="ARBA00022741"/>
    </source>
</evidence>
<comment type="similarity">
    <text evidence="2">Belongs to the TsaE family.</text>
</comment>
<evidence type="ECO:0000256" key="10">
    <source>
        <dbReference type="ARBA" id="ARBA00032441"/>
    </source>
</evidence>
<dbReference type="STRING" id="1183432.AGR3A_Cc10028"/>
<dbReference type="SUPFAM" id="SSF56112">
    <property type="entry name" value="Protein kinase-like (PK-like)"/>
    <property type="match status" value="1"/>
</dbReference>
<dbReference type="Gene3D" id="3.90.1200.10">
    <property type="match status" value="1"/>
</dbReference>
<dbReference type="InterPro" id="IPR003442">
    <property type="entry name" value="T6A_TsaE"/>
</dbReference>
<evidence type="ECO:0000313" key="13">
    <source>
        <dbReference type="Proteomes" id="UP000191988"/>
    </source>
</evidence>
<dbReference type="GO" id="GO:0002949">
    <property type="term" value="P:tRNA threonylcarbamoyladenosine modification"/>
    <property type="evidence" value="ECO:0007669"/>
    <property type="project" value="InterPro"/>
</dbReference>
<keyword evidence="7" id="KW-0547">Nucleotide-binding</keyword>
<dbReference type="Proteomes" id="UP000191988">
    <property type="component" value="Unassembled WGS sequence"/>
</dbReference>
<dbReference type="AlphaFoldDB" id="A0A1S7NJN8"/>
<dbReference type="Pfam" id="PF02367">
    <property type="entry name" value="TsaE"/>
    <property type="match status" value="1"/>
</dbReference>
<evidence type="ECO:0000256" key="6">
    <source>
        <dbReference type="ARBA" id="ARBA00022723"/>
    </source>
</evidence>
<organism evidence="12 13">
    <name type="scientific">Agrobacterium tomkonis CFBP 6623</name>
    <dbReference type="NCBI Taxonomy" id="1183432"/>
    <lineage>
        <taxon>Bacteria</taxon>
        <taxon>Pseudomonadati</taxon>
        <taxon>Pseudomonadota</taxon>
        <taxon>Alphaproteobacteria</taxon>
        <taxon>Hyphomicrobiales</taxon>
        <taxon>Rhizobiaceae</taxon>
        <taxon>Rhizobium/Agrobacterium group</taxon>
        <taxon>Agrobacterium</taxon>
        <taxon>Agrobacterium tumefaciens complex</taxon>
    </lineage>
</organism>
<dbReference type="PANTHER" id="PTHR33540:SF2">
    <property type="entry name" value="TRNA THREONYLCARBAMOYLADENOSINE BIOSYNTHESIS PROTEIN TSAE"/>
    <property type="match status" value="1"/>
</dbReference>
<dbReference type="InterPro" id="IPR027417">
    <property type="entry name" value="P-loop_NTPase"/>
</dbReference>
<sequence length="503" mass="55957">MSEDILPITISLEGEKDTIRLGEDLALALKPGDCLALIGDLGAGKSTLARAFIRAMADEPDLEVPSPTFTIIQTYSTRIPVAHLDLYRLSDVSELDELGIDEMLEDGVCLIEWPDIATEVLPPEQTVTLRLTHSGEGRLAVIEAPAKLKARLERVFAIRTFLTRNGRGDAARRFLSGDASTRAYETISTDGHDLILMDWRRPMRGAIVADGKTYAEIAHLAQDARSFVAIGEYLRDGGFCAPELLAADIDQGILLLEDLGRDGVLAQDGTPIEERYLQSVACLAALHQTPRPDLLPVIDGSTYKVPPFDRQAMKIEVSLLAEWYLPHKRGKPLTDSEKSDYYALWDSLIDSLADCETGLLLRDFHSPNLLWQAQNSGIRQVGLIDFQDAMIGPTAYDLASIVQDARVTIEPELQAHLLSHYLDSRRNTPSFDEAAFLKAFAIMSAQRNCKLAGIWVRLLERDRKPGYMKHMPRTFRYLAAALSHPELEPLRDWCVGMGMEFND</sequence>
<dbReference type="InterPro" id="IPR012180">
    <property type="entry name" value="Bifunc_ATPase/PTrfase"/>
</dbReference>
<dbReference type="GO" id="GO:0046872">
    <property type="term" value="F:metal ion binding"/>
    <property type="evidence" value="ECO:0007669"/>
    <property type="project" value="UniProtKB-KW"/>
</dbReference>
<keyword evidence="6" id="KW-0479">Metal-binding</keyword>
<comment type="subcellular location">
    <subcellularLocation>
        <location evidence="1">Cytoplasm</location>
    </subcellularLocation>
</comment>
<dbReference type="PIRSF" id="PIRSF036599">
    <property type="entry name" value="AtpPhos"/>
    <property type="match status" value="1"/>
</dbReference>
<name>A0A1S7NJN8_9HYPH</name>
<accession>A0A1S7NJN8</accession>
<keyword evidence="13" id="KW-1185">Reference proteome</keyword>
<dbReference type="GO" id="GO:0005737">
    <property type="term" value="C:cytoplasm"/>
    <property type="evidence" value="ECO:0007669"/>
    <property type="project" value="UniProtKB-SubCell"/>
</dbReference>
<evidence type="ECO:0000256" key="5">
    <source>
        <dbReference type="ARBA" id="ARBA00022694"/>
    </source>
</evidence>
<reference evidence="13" key="1">
    <citation type="submission" date="2016-01" db="EMBL/GenBank/DDBJ databases">
        <authorList>
            <person name="Regsiter A."/>
            <person name="william w."/>
        </authorList>
    </citation>
    <scope>NUCLEOTIDE SEQUENCE [LARGE SCALE GENOMIC DNA]</scope>
    <source>
        <strain evidence="13">CFBP 6623</strain>
    </source>
</reference>
<keyword evidence="9" id="KW-0460">Magnesium</keyword>
<dbReference type="PANTHER" id="PTHR33540">
    <property type="entry name" value="TRNA THREONYLCARBAMOYLADENOSINE BIOSYNTHESIS PROTEIN TSAE"/>
    <property type="match status" value="1"/>
</dbReference>
<dbReference type="InterPro" id="IPR002575">
    <property type="entry name" value="Aminoglycoside_PTrfase"/>
</dbReference>
<evidence type="ECO:0000256" key="3">
    <source>
        <dbReference type="ARBA" id="ARBA00019010"/>
    </source>
</evidence>
<dbReference type="RefSeq" id="WP_046799726.1">
    <property type="nucleotide sequence ID" value="NZ_LT009723.1"/>
</dbReference>
<dbReference type="NCBIfam" id="TIGR00150">
    <property type="entry name" value="T6A_YjeE"/>
    <property type="match status" value="1"/>
</dbReference>
<dbReference type="GO" id="GO:0005524">
    <property type="term" value="F:ATP binding"/>
    <property type="evidence" value="ECO:0007669"/>
    <property type="project" value="UniProtKB-KW"/>
</dbReference>
<keyword evidence="8" id="KW-0067">ATP-binding</keyword>
<dbReference type="EMBL" id="FBWK01000001">
    <property type="protein sequence ID" value="CUX08048.1"/>
    <property type="molecule type" value="Genomic_DNA"/>
</dbReference>
<proteinExistence type="inferred from homology"/>
<dbReference type="InterPro" id="IPR011009">
    <property type="entry name" value="Kinase-like_dom_sf"/>
</dbReference>
<evidence type="ECO:0000256" key="1">
    <source>
        <dbReference type="ARBA" id="ARBA00004496"/>
    </source>
</evidence>
<dbReference type="SUPFAM" id="SSF52540">
    <property type="entry name" value="P-loop containing nucleoside triphosphate hydrolases"/>
    <property type="match status" value="1"/>
</dbReference>
<protein>
    <recommendedName>
        <fullName evidence="3">tRNA threonylcarbamoyladenosine biosynthesis protein TsaE</fullName>
    </recommendedName>
    <alternativeName>
        <fullName evidence="10">t(6)A37 threonylcarbamoyladenosine biosynthesis protein TsaE</fullName>
    </alternativeName>
</protein>
<dbReference type="Gene3D" id="3.30.200.20">
    <property type="entry name" value="Phosphorylase Kinase, domain 1"/>
    <property type="match status" value="1"/>
</dbReference>
<evidence type="ECO:0000313" key="12">
    <source>
        <dbReference type="EMBL" id="CUX08048.1"/>
    </source>
</evidence>
<evidence type="ECO:0000256" key="9">
    <source>
        <dbReference type="ARBA" id="ARBA00022842"/>
    </source>
</evidence>
<evidence type="ECO:0000256" key="2">
    <source>
        <dbReference type="ARBA" id="ARBA00007599"/>
    </source>
</evidence>
<keyword evidence="4" id="KW-0963">Cytoplasm</keyword>
<gene>
    <name evidence="12" type="ORF">AGR3A_Cc10028</name>
</gene>
<evidence type="ECO:0000259" key="11">
    <source>
        <dbReference type="Pfam" id="PF01636"/>
    </source>
</evidence>
<evidence type="ECO:0000256" key="4">
    <source>
        <dbReference type="ARBA" id="ARBA00022490"/>
    </source>
</evidence>
<dbReference type="Gene3D" id="3.40.50.300">
    <property type="entry name" value="P-loop containing nucleotide triphosphate hydrolases"/>
    <property type="match status" value="1"/>
</dbReference>
<feature type="domain" description="Aminoglycoside phosphotransferase" evidence="11">
    <location>
        <begin position="173"/>
        <end position="426"/>
    </location>
</feature>
<dbReference type="Pfam" id="PF01636">
    <property type="entry name" value="APH"/>
    <property type="match status" value="1"/>
</dbReference>
<evidence type="ECO:0000256" key="8">
    <source>
        <dbReference type="ARBA" id="ARBA00022840"/>
    </source>
</evidence>